<evidence type="ECO:0000256" key="1">
    <source>
        <dbReference type="SAM" id="MobiDB-lite"/>
    </source>
</evidence>
<dbReference type="Proteomes" id="UP000886998">
    <property type="component" value="Unassembled WGS sequence"/>
</dbReference>
<dbReference type="InterPro" id="IPR041672">
    <property type="entry name" value="Bap31/Bap29_C"/>
</dbReference>
<name>A0A8X7C6T2_9ARAC</name>
<dbReference type="Pfam" id="PF18035">
    <property type="entry name" value="Bap31_Bap29_C"/>
    <property type="match status" value="1"/>
</dbReference>
<evidence type="ECO:0000313" key="4">
    <source>
        <dbReference type="Proteomes" id="UP000886998"/>
    </source>
</evidence>
<evidence type="ECO:0000259" key="2">
    <source>
        <dbReference type="Pfam" id="PF18035"/>
    </source>
</evidence>
<keyword evidence="4" id="KW-1185">Reference proteome</keyword>
<sequence length="93" mass="11095">MLPFISATIFYQADAEVFYCKRPRTRSWPFRCRTPKKAKKKKETRLVKTQKDLETLRSQAEGTNREYDRLLKEHEKLQKELEKGSGDSEKKNE</sequence>
<feature type="domain" description="Bap31/Bap29 cytoplasmic coiled-coil" evidence="2">
    <location>
        <begin position="45"/>
        <end position="92"/>
    </location>
</feature>
<comment type="caution">
    <text evidence="3">The sequence shown here is derived from an EMBL/GenBank/DDBJ whole genome shotgun (WGS) entry which is preliminary data.</text>
</comment>
<organism evidence="3 4">
    <name type="scientific">Trichonephila inaurata madagascariensis</name>
    <dbReference type="NCBI Taxonomy" id="2747483"/>
    <lineage>
        <taxon>Eukaryota</taxon>
        <taxon>Metazoa</taxon>
        <taxon>Ecdysozoa</taxon>
        <taxon>Arthropoda</taxon>
        <taxon>Chelicerata</taxon>
        <taxon>Arachnida</taxon>
        <taxon>Araneae</taxon>
        <taxon>Araneomorphae</taxon>
        <taxon>Entelegynae</taxon>
        <taxon>Araneoidea</taxon>
        <taxon>Nephilidae</taxon>
        <taxon>Trichonephila</taxon>
        <taxon>Trichonephila inaurata</taxon>
    </lineage>
</organism>
<dbReference type="AlphaFoldDB" id="A0A8X7C6T2"/>
<dbReference type="Gene3D" id="1.20.5.110">
    <property type="match status" value="1"/>
</dbReference>
<protein>
    <recommendedName>
        <fullName evidence="2">Bap31/Bap29 cytoplasmic coiled-coil domain-containing protein</fullName>
    </recommendedName>
</protein>
<feature type="compositionally biased region" description="Basic and acidic residues" evidence="1">
    <location>
        <begin position="63"/>
        <end position="93"/>
    </location>
</feature>
<evidence type="ECO:0000313" key="3">
    <source>
        <dbReference type="EMBL" id="GFY55622.1"/>
    </source>
</evidence>
<dbReference type="EMBL" id="BMAV01010503">
    <property type="protein sequence ID" value="GFY55622.1"/>
    <property type="molecule type" value="Genomic_DNA"/>
</dbReference>
<reference evidence="3" key="1">
    <citation type="submission" date="2020-08" db="EMBL/GenBank/DDBJ databases">
        <title>Multicomponent nature underlies the extraordinary mechanical properties of spider dragline silk.</title>
        <authorList>
            <person name="Kono N."/>
            <person name="Nakamura H."/>
            <person name="Mori M."/>
            <person name="Yoshida Y."/>
            <person name="Ohtoshi R."/>
            <person name="Malay A.D."/>
            <person name="Moran D.A.P."/>
            <person name="Tomita M."/>
            <person name="Numata K."/>
            <person name="Arakawa K."/>
        </authorList>
    </citation>
    <scope>NUCLEOTIDE SEQUENCE</scope>
</reference>
<proteinExistence type="predicted"/>
<gene>
    <name evidence="3" type="ORF">TNIN_423231</name>
</gene>
<feature type="region of interest" description="Disordered" evidence="1">
    <location>
        <begin position="52"/>
        <end position="93"/>
    </location>
</feature>
<dbReference type="OrthoDB" id="435607at2759"/>
<accession>A0A8X7C6T2</accession>